<dbReference type="EMBL" id="KN552366">
    <property type="protein sequence ID" value="KHJ91069.1"/>
    <property type="molecule type" value="Genomic_DNA"/>
</dbReference>
<protein>
    <submittedName>
        <fullName evidence="3">Uncharacterized protein</fullName>
    </submittedName>
</protein>
<dbReference type="Proteomes" id="UP000053660">
    <property type="component" value="Unassembled WGS sequence"/>
</dbReference>
<gene>
    <name evidence="3" type="ORF">OESDEN_09073</name>
</gene>
<accession>A0A0B1T1F2</accession>
<evidence type="ECO:0000256" key="2">
    <source>
        <dbReference type="SAM" id="Phobius"/>
    </source>
</evidence>
<keyword evidence="2" id="KW-0812">Transmembrane</keyword>
<sequence length="90" mass="9322">MRHHITSAVICCDMWGVAVIVFAVAVSSLSEGEILVLLFSWDEGVCPSGPSAITVCGTRAAALSTQPATGAQRGESRTSWSTAHPPPAVL</sequence>
<keyword evidence="2" id="KW-1133">Transmembrane helix</keyword>
<evidence type="ECO:0000256" key="1">
    <source>
        <dbReference type="SAM" id="MobiDB-lite"/>
    </source>
</evidence>
<evidence type="ECO:0000313" key="4">
    <source>
        <dbReference type="Proteomes" id="UP000053660"/>
    </source>
</evidence>
<dbReference type="AlphaFoldDB" id="A0A0B1T1F2"/>
<feature type="region of interest" description="Disordered" evidence="1">
    <location>
        <begin position="66"/>
        <end position="90"/>
    </location>
</feature>
<keyword evidence="2" id="KW-0472">Membrane</keyword>
<feature type="transmembrane region" description="Helical" evidence="2">
    <location>
        <begin position="7"/>
        <end position="29"/>
    </location>
</feature>
<reference evidence="3 4" key="1">
    <citation type="submission" date="2014-03" db="EMBL/GenBank/DDBJ databases">
        <title>Draft genome of the hookworm Oesophagostomum dentatum.</title>
        <authorList>
            <person name="Mitreva M."/>
        </authorList>
    </citation>
    <scope>NUCLEOTIDE SEQUENCE [LARGE SCALE GENOMIC DNA]</scope>
    <source>
        <strain evidence="3 4">OD-Hann</strain>
    </source>
</reference>
<keyword evidence="4" id="KW-1185">Reference proteome</keyword>
<evidence type="ECO:0000313" key="3">
    <source>
        <dbReference type="EMBL" id="KHJ91069.1"/>
    </source>
</evidence>
<proteinExistence type="predicted"/>
<name>A0A0B1T1F2_OESDE</name>
<organism evidence="3 4">
    <name type="scientific">Oesophagostomum dentatum</name>
    <name type="common">Nodular worm</name>
    <dbReference type="NCBI Taxonomy" id="61180"/>
    <lineage>
        <taxon>Eukaryota</taxon>
        <taxon>Metazoa</taxon>
        <taxon>Ecdysozoa</taxon>
        <taxon>Nematoda</taxon>
        <taxon>Chromadorea</taxon>
        <taxon>Rhabditida</taxon>
        <taxon>Rhabditina</taxon>
        <taxon>Rhabditomorpha</taxon>
        <taxon>Strongyloidea</taxon>
        <taxon>Strongylidae</taxon>
        <taxon>Oesophagostomum</taxon>
    </lineage>
</organism>